<feature type="chain" id="PRO_5018033650" evidence="5">
    <location>
        <begin position="21"/>
        <end position="416"/>
    </location>
</feature>
<protein>
    <submittedName>
        <fullName evidence="6">Extracellular solute-binding protein family 1</fullName>
    </submittedName>
</protein>
<evidence type="ECO:0000256" key="1">
    <source>
        <dbReference type="ARBA" id="ARBA00004418"/>
    </source>
</evidence>
<dbReference type="InterPro" id="IPR006059">
    <property type="entry name" value="SBP"/>
</dbReference>
<comment type="similarity">
    <text evidence="2">Belongs to the bacterial solute-binding protein 1 family.</text>
</comment>
<accession>A0A3P3XK19</accession>
<dbReference type="GO" id="GO:0055085">
    <property type="term" value="P:transmembrane transport"/>
    <property type="evidence" value="ECO:0007669"/>
    <property type="project" value="InterPro"/>
</dbReference>
<evidence type="ECO:0000313" key="6">
    <source>
        <dbReference type="EMBL" id="SLM14329.1"/>
    </source>
</evidence>
<dbReference type="EMBL" id="FWDM01000025">
    <property type="protein sequence ID" value="SLM14329.1"/>
    <property type="molecule type" value="Genomic_DNA"/>
</dbReference>
<sequence>MAKRFLMAMLLLCLMMPAWAQSKPATVTIWGWRAQDVDVWKSVETALKAKGEQITIKYEVFPPTEYDSKLLVSLQGGVGPDLMYTRRLPGARTQALIDNSYLVPLDSSVDLSNFDNVSLSFIRSNNKTWGVPFANQIVGIFYNKAMFDKYKLKEPQTWDELVQVAETLQKNGITPFFVSGKEAWTLAMQNAMVGVSYPGDAWIGKLAEGKAKFTDPEYVNMLKDLNALKKYYQKDFMANTTAEQDVAFAMEQVAMVFYGVWGNTNWLKTNPDLKFDYFPVPPKDKNLPAKAYIYMDGAYGLSSASKNKDAAIKVLNYAGTKAYGELFSSTTGEITAIKGVTMPASKPILVKCYNKMVTIASTNRYWVGSPFDAGMPSVYNILQENMQKMYLDQMTPEELAKKLQDGISTWYPAFKK</sequence>
<feature type="signal peptide" evidence="5">
    <location>
        <begin position="1"/>
        <end position="20"/>
    </location>
</feature>
<dbReference type="SUPFAM" id="SSF53850">
    <property type="entry name" value="Periplasmic binding protein-like II"/>
    <property type="match status" value="1"/>
</dbReference>
<dbReference type="GO" id="GO:0042597">
    <property type="term" value="C:periplasmic space"/>
    <property type="evidence" value="ECO:0007669"/>
    <property type="project" value="UniProtKB-SubCell"/>
</dbReference>
<evidence type="ECO:0000256" key="5">
    <source>
        <dbReference type="SAM" id="SignalP"/>
    </source>
</evidence>
<evidence type="ECO:0000256" key="4">
    <source>
        <dbReference type="ARBA" id="ARBA00022729"/>
    </source>
</evidence>
<name>A0A3P3XK19_9SPIR</name>
<comment type="subcellular location">
    <subcellularLocation>
        <location evidence="1">Periplasm</location>
    </subcellularLocation>
</comment>
<dbReference type="Gene3D" id="3.40.190.10">
    <property type="entry name" value="Periplasmic binding protein-like II"/>
    <property type="match status" value="2"/>
</dbReference>
<organism evidence="6">
    <name type="scientific">uncultured spirochete</name>
    <dbReference type="NCBI Taxonomy" id="156406"/>
    <lineage>
        <taxon>Bacteria</taxon>
        <taxon>Pseudomonadati</taxon>
        <taxon>Spirochaetota</taxon>
        <taxon>Spirochaetia</taxon>
        <taxon>Spirochaetales</taxon>
        <taxon>environmental samples</taxon>
    </lineage>
</organism>
<gene>
    <name evidence="6" type="ORF">SPIROBIBN47_310100</name>
</gene>
<keyword evidence="3" id="KW-0813">Transport</keyword>
<dbReference type="InterPro" id="IPR050490">
    <property type="entry name" value="Bact_solute-bd_prot1"/>
</dbReference>
<dbReference type="PROSITE" id="PS01037">
    <property type="entry name" value="SBP_BACTERIAL_1"/>
    <property type="match status" value="1"/>
</dbReference>
<reference evidence="6" key="1">
    <citation type="submission" date="2017-02" db="EMBL/GenBank/DDBJ databases">
        <authorList>
            <person name="Regsiter A."/>
            <person name="William W."/>
        </authorList>
    </citation>
    <scope>NUCLEOTIDE SEQUENCE</scope>
    <source>
        <strain evidence="6">Bib</strain>
    </source>
</reference>
<dbReference type="AlphaFoldDB" id="A0A3P3XK19"/>
<proteinExistence type="inferred from homology"/>
<keyword evidence="4 5" id="KW-0732">Signal</keyword>
<dbReference type="InterPro" id="IPR006061">
    <property type="entry name" value="SBP_1_CS"/>
</dbReference>
<dbReference type="PANTHER" id="PTHR43649:SF34">
    <property type="entry name" value="ABC TRANSPORTER PERIPLASMIC-BINDING PROTEIN YCJN-RELATED"/>
    <property type="match status" value="1"/>
</dbReference>
<dbReference type="PANTHER" id="PTHR43649">
    <property type="entry name" value="ARABINOSE-BINDING PROTEIN-RELATED"/>
    <property type="match status" value="1"/>
</dbReference>
<dbReference type="Pfam" id="PF01547">
    <property type="entry name" value="SBP_bac_1"/>
    <property type="match status" value="1"/>
</dbReference>
<evidence type="ECO:0000256" key="2">
    <source>
        <dbReference type="ARBA" id="ARBA00008520"/>
    </source>
</evidence>
<evidence type="ECO:0000256" key="3">
    <source>
        <dbReference type="ARBA" id="ARBA00022448"/>
    </source>
</evidence>